<dbReference type="EMBL" id="LT670847">
    <property type="protein sequence ID" value="SHL91370.1"/>
    <property type="molecule type" value="Genomic_DNA"/>
</dbReference>
<evidence type="ECO:0000313" key="2">
    <source>
        <dbReference type="EMBL" id="SHL91370.1"/>
    </source>
</evidence>
<protein>
    <recommendedName>
        <fullName evidence="4">Tat pathway signal protein</fullName>
    </recommendedName>
</protein>
<dbReference type="Pfam" id="PF10029">
    <property type="entry name" value="DUF2271"/>
    <property type="match status" value="1"/>
</dbReference>
<reference evidence="2 3" key="1">
    <citation type="submission" date="2016-11" db="EMBL/GenBank/DDBJ databases">
        <authorList>
            <person name="Jaros S."/>
            <person name="Januszkiewicz K."/>
            <person name="Wedrychowicz H."/>
        </authorList>
    </citation>
    <scope>NUCLEOTIDE SEQUENCE [LARGE SCALE GENOMIC DNA]</scope>
    <source>
        <strain evidence="2 3">ACAM 12</strain>
    </source>
</reference>
<name>A0A1M7EI93_9GAMM</name>
<dbReference type="AlphaFoldDB" id="A0A1M7EI93"/>
<evidence type="ECO:0000256" key="1">
    <source>
        <dbReference type="SAM" id="SignalP"/>
    </source>
</evidence>
<feature type="chain" id="PRO_5012703391" description="Tat pathway signal protein" evidence="1">
    <location>
        <begin position="23"/>
        <end position="156"/>
    </location>
</feature>
<dbReference type="Proteomes" id="UP000190911">
    <property type="component" value="Chromosome I"/>
</dbReference>
<dbReference type="OrthoDB" id="6057843at2"/>
<dbReference type="InParanoid" id="A0A1M7EI93"/>
<dbReference type="InterPro" id="IPR014469">
    <property type="entry name" value="DUF2271"/>
</dbReference>
<evidence type="ECO:0008006" key="4">
    <source>
        <dbReference type="Google" id="ProtNLM"/>
    </source>
</evidence>
<dbReference type="STRING" id="29571.SAMN05878437_0232"/>
<organism evidence="2 3">
    <name type="scientific">Vreelandella subglaciescola</name>
    <dbReference type="NCBI Taxonomy" id="29571"/>
    <lineage>
        <taxon>Bacteria</taxon>
        <taxon>Pseudomonadati</taxon>
        <taxon>Pseudomonadota</taxon>
        <taxon>Gammaproteobacteria</taxon>
        <taxon>Oceanospirillales</taxon>
        <taxon>Halomonadaceae</taxon>
        <taxon>Vreelandella</taxon>
    </lineage>
</organism>
<evidence type="ECO:0000313" key="3">
    <source>
        <dbReference type="Proteomes" id="UP000190911"/>
    </source>
</evidence>
<keyword evidence="1" id="KW-0732">Signal</keyword>
<sequence>MNKLTLTLGLVATLALSTAALAREVTFTTELKDYGGDEAYMALYLTDANGQYQDTLWIAGKKSKYYKHLRDWARGSGLRSREYDGLTGASVGSGRSLNITLDIADELIDAGYDVRVDTAVEDNRDNRADVAVALTTEGAGQAVSGRGYVQSFRYTF</sequence>
<gene>
    <name evidence="2" type="ORF">SAMN05878437_0232</name>
</gene>
<feature type="signal peptide" evidence="1">
    <location>
        <begin position="1"/>
        <end position="22"/>
    </location>
</feature>
<proteinExistence type="predicted"/>
<accession>A0A1M7EI93</accession>
<dbReference type="RefSeq" id="WP_079550587.1">
    <property type="nucleotide sequence ID" value="NZ_LT670847.1"/>
</dbReference>
<keyword evidence="3" id="KW-1185">Reference proteome</keyword>